<evidence type="ECO:0000256" key="2">
    <source>
        <dbReference type="SAM" id="MobiDB-lite"/>
    </source>
</evidence>
<dbReference type="InterPro" id="IPR041685">
    <property type="entry name" value="AAA_GajA/Old/RecF-like"/>
</dbReference>
<name>A0A8S5NI90_9CAUD</name>
<feature type="domain" description="Endonuclease GajA/Old nuclease/RecF-like AAA" evidence="3">
    <location>
        <begin position="28"/>
        <end position="334"/>
    </location>
</feature>
<feature type="coiled-coil region" evidence="1">
    <location>
        <begin position="151"/>
        <end position="178"/>
    </location>
</feature>
<protein>
    <submittedName>
        <fullName evidence="4">STRUCTURAL MAINTENANCE OF CHROMOSOMES PROTEIN</fullName>
    </submittedName>
</protein>
<keyword evidence="1" id="KW-0175">Coiled coil</keyword>
<reference evidence="4" key="1">
    <citation type="journal article" date="2021" name="Proc. Natl. Acad. Sci. U.S.A.">
        <title>A Catalog of Tens of Thousands of Viruses from Human Metagenomes Reveals Hidden Associations with Chronic Diseases.</title>
        <authorList>
            <person name="Tisza M.J."/>
            <person name="Buck C.B."/>
        </authorList>
    </citation>
    <scope>NUCLEOTIDE SEQUENCE</scope>
    <source>
        <strain evidence="4">Ct7bD4</strain>
    </source>
</reference>
<dbReference type="GO" id="GO:0006302">
    <property type="term" value="P:double-strand break repair"/>
    <property type="evidence" value="ECO:0007669"/>
    <property type="project" value="TreeGrafter"/>
</dbReference>
<dbReference type="Gene3D" id="3.40.50.300">
    <property type="entry name" value="P-loop containing nucleotide triphosphate hydrolases"/>
    <property type="match status" value="1"/>
</dbReference>
<evidence type="ECO:0000256" key="1">
    <source>
        <dbReference type="SAM" id="Coils"/>
    </source>
</evidence>
<feature type="coiled-coil region" evidence="1">
    <location>
        <begin position="240"/>
        <end position="340"/>
    </location>
</feature>
<dbReference type="GO" id="GO:0000731">
    <property type="term" value="P:DNA synthesis involved in DNA repair"/>
    <property type="evidence" value="ECO:0007669"/>
    <property type="project" value="TreeGrafter"/>
</dbReference>
<feature type="compositionally biased region" description="Basic and acidic residues" evidence="2">
    <location>
        <begin position="455"/>
        <end position="476"/>
    </location>
</feature>
<dbReference type="InterPro" id="IPR027417">
    <property type="entry name" value="P-loop_NTPase"/>
</dbReference>
<organism evidence="4">
    <name type="scientific">Myoviridae sp. ct7bD4</name>
    <dbReference type="NCBI Taxonomy" id="2826618"/>
    <lineage>
        <taxon>Viruses</taxon>
        <taxon>Duplodnaviria</taxon>
        <taxon>Heunggongvirae</taxon>
        <taxon>Uroviricota</taxon>
        <taxon>Caudoviricetes</taxon>
    </lineage>
</organism>
<sequence>MDLKFQSKQYSEYKITNTRKVNIMDKIKINSFELENVKRVKAVSYEPTENGLTVIGGKNGQGKTSILDAIAWALGGAKFEPSSAAREGSYNPPKLEVKLSNGLVVTRTGANSTLKVLDPEGNKSGQKILDTFIGQLALDLPKFMEMSDKEKANELLQLLGVEDELKKLEGEYQEVYAKRHSIGQIASQKDKYAKELPAYDEVPQEPISASELIKQQQDILLRNAENQKKRNNVSAIKAQMVTVNNLVDEAQRKLEELQAKQTQLAEDYDIATTAAKDLEDESTAELEEQIKNVDEINSKVRANQERQRALQEAADFKQEYDELTDDIQDIRDRKNKLLESVDMPLPGLSIQEGVLIYNNKQWDCMSGAEQLKVATAIVRALNPKCGFVLMDKMEQMDIDTMKEFGGWLEQEGLQVIATRVTNNLDECSIIIEDGHIKGEEFSTTGKTTKPKPKKAKAEPKEDVTEEPKVTDDWGEF</sequence>
<evidence type="ECO:0000313" key="4">
    <source>
        <dbReference type="EMBL" id="DAD94026.1"/>
    </source>
</evidence>
<proteinExistence type="predicted"/>
<evidence type="ECO:0000259" key="3">
    <source>
        <dbReference type="Pfam" id="PF13175"/>
    </source>
</evidence>
<dbReference type="PANTHER" id="PTHR32182:SF22">
    <property type="entry name" value="ATP-DEPENDENT ENDONUCLEASE, OLD FAMILY-RELATED"/>
    <property type="match status" value="1"/>
</dbReference>
<dbReference type="PANTHER" id="PTHR32182">
    <property type="entry name" value="DNA REPLICATION AND REPAIR PROTEIN RECF"/>
    <property type="match status" value="1"/>
</dbReference>
<accession>A0A8S5NI90</accession>
<dbReference type="Pfam" id="PF13175">
    <property type="entry name" value="AAA_15"/>
    <property type="match status" value="1"/>
</dbReference>
<dbReference type="SUPFAM" id="SSF52540">
    <property type="entry name" value="P-loop containing nucleoside triphosphate hydrolases"/>
    <property type="match status" value="1"/>
</dbReference>
<feature type="region of interest" description="Disordered" evidence="2">
    <location>
        <begin position="440"/>
        <end position="476"/>
    </location>
</feature>
<dbReference type="EMBL" id="BK015172">
    <property type="protein sequence ID" value="DAD94026.1"/>
    <property type="molecule type" value="Genomic_DNA"/>
</dbReference>